<proteinExistence type="inferred from homology"/>
<dbReference type="AlphaFoldDB" id="A0A2N5P6N9"/>
<dbReference type="Pfam" id="PF14751">
    <property type="entry name" value="DUF4474"/>
    <property type="match status" value="1"/>
</dbReference>
<evidence type="ECO:0000313" key="4">
    <source>
        <dbReference type="EMBL" id="PLT70772.1"/>
    </source>
</evidence>
<comment type="similarity">
    <text evidence="1">In the N-terminal section; belongs to the LXG family.</text>
</comment>
<evidence type="ECO:0000259" key="3">
    <source>
        <dbReference type="Pfam" id="PF14751"/>
    </source>
</evidence>
<dbReference type="EMBL" id="NIHS01000016">
    <property type="protein sequence ID" value="PLT72063.1"/>
    <property type="molecule type" value="Genomic_DNA"/>
</dbReference>
<evidence type="ECO:0000259" key="2">
    <source>
        <dbReference type="Pfam" id="PF04740"/>
    </source>
</evidence>
<organism evidence="4 7">
    <name type="scientific">Mediterraneibacter gnavus</name>
    <name type="common">Ruminococcus gnavus</name>
    <dbReference type="NCBI Taxonomy" id="33038"/>
    <lineage>
        <taxon>Bacteria</taxon>
        <taxon>Bacillati</taxon>
        <taxon>Bacillota</taxon>
        <taxon>Clostridia</taxon>
        <taxon>Lachnospirales</taxon>
        <taxon>Lachnospiraceae</taxon>
        <taxon>Mediterraneibacter</taxon>
    </lineage>
</organism>
<dbReference type="RefSeq" id="WP_101870879.1">
    <property type="nucleotide sequence ID" value="NZ_JAQMLH010000060.1"/>
</dbReference>
<evidence type="ECO:0008006" key="8">
    <source>
        <dbReference type="Google" id="ProtNLM"/>
    </source>
</evidence>
<sequence>MGVIIYPCKIQDKLSKMNSELETLMGKIVTASRTMEKIHTEELSGIAWGNTKDYIASVHQPILQSYRLWGEYEKEGNNGYQNAGSMLPQVSELNQDILNNELEQWQAQRQRLYDFPLGSVLNFWGIRLCNQMIEEIQQKLEAIDKFLNTTQDLYVAAEGVMGILQQTKMNMAKVSYNSETKCYELNGIDPEWFKYIQAYSKYRKKLDKIQEIYDKLNPFGENGKIDWEKADWNLWVELLNKVHMEDLEKFNLSEEEIIAVTMILDELQGNIWEFIGEAEKRGAKVVSFLPFGKAVISILQHGGEKAIQILSKPELESKLWNYINENGEITRLLGFDYIGTEKDYYITQKGSLQSKFGFMDFYDEAGALLGMDLDDEIVTFQYGDREYRIELWKGEYGFGNAYGGEFGIYYRDISDALANPYAEDSQQSRYTLYHCLNDEEQFRTVQLIYDKNDDDKPLLENDTSIYSENNGEHFWNLSIKTEKAYNKEELYSIHRLYIEDERMLEVATDAFKEKGIYCTVKEDNGEKYLEIIWEG</sequence>
<accession>A0A2N5P6N9</accession>
<evidence type="ECO:0000313" key="6">
    <source>
        <dbReference type="Proteomes" id="UP000234891"/>
    </source>
</evidence>
<evidence type="ECO:0000256" key="1">
    <source>
        <dbReference type="ARBA" id="ARBA00034117"/>
    </source>
</evidence>
<dbReference type="Pfam" id="PF04740">
    <property type="entry name" value="LXG"/>
    <property type="match status" value="1"/>
</dbReference>
<name>A0A2N5P6N9_MEDGN</name>
<comment type="caution">
    <text evidence="4">The sequence shown here is derived from an EMBL/GenBank/DDBJ whole genome shotgun (WGS) entry which is preliminary data.</text>
</comment>
<dbReference type="InterPro" id="IPR006829">
    <property type="entry name" value="LXG_dom"/>
</dbReference>
<dbReference type="InterPro" id="IPR029322">
    <property type="entry name" value="DUF4474"/>
</dbReference>
<gene>
    <name evidence="4" type="ORF">CDL23_15450</name>
    <name evidence="5" type="ORF">CDL26_10275</name>
</gene>
<evidence type="ECO:0000313" key="7">
    <source>
        <dbReference type="Proteomes" id="UP000235093"/>
    </source>
</evidence>
<feature type="domain" description="DUF4474" evidence="3">
    <location>
        <begin position="330"/>
        <end position="515"/>
    </location>
</feature>
<reference evidence="6 7" key="1">
    <citation type="journal article" date="2017" name="Genome Med.">
        <title>A novel Ruminococcus gnavus clade enriched in inflammatory bowel disease patients.</title>
        <authorList>
            <person name="Hall A.B."/>
            <person name="Yassour M."/>
            <person name="Sauk J."/>
            <person name="Garner A."/>
            <person name="Jiang X."/>
            <person name="Arthur T."/>
            <person name="Lagoudas G.K."/>
            <person name="Vatanen T."/>
            <person name="Fornelos N."/>
            <person name="Wilson R."/>
            <person name="Bertha M."/>
            <person name="Cohen M."/>
            <person name="Garber J."/>
            <person name="Khalili H."/>
            <person name="Gevers D."/>
            <person name="Ananthakrishnan A.N."/>
            <person name="Kugathasan S."/>
            <person name="Lander E.S."/>
            <person name="Blainey P."/>
            <person name="Vlamakis H."/>
            <person name="Xavier R.J."/>
            <person name="Huttenhower C."/>
        </authorList>
    </citation>
    <scope>NUCLEOTIDE SEQUENCE [LARGE SCALE GENOMIC DNA]</scope>
    <source>
        <strain evidence="5 6">RJX1124</strain>
        <strain evidence="4 7">RJX1125</strain>
    </source>
</reference>
<feature type="domain" description="LXG" evidence="2">
    <location>
        <begin position="10"/>
        <end position="105"/>
    </location>
</feature>
<protein>
    <recommendedName>
        <fullName evidence="8">DUF4474 domain-containing protein</fullName>
    </recommendedName>
</protein>
<evidence type="ECO:0000313" key="5">
    <source>
        <dbReference type="EMBL" id="PLT72063.1"/>
    </source>
</evidence>
<dbReference type="EMBL" id="NIHT01000043">
    <property type="protein sequence ID" value="PLT70772.1"/>
    <property type="molecule type" value="Genomic_DNA"/>
</dbReference>
<dbReference type="Proteomes" id="UP000234891">
    <property type="component" value="Unassembled WGS sequence"/>
</dbReference>
<dbReference type="Proteomes" id="UP000235093">
    <property type="component" value="Unassembled WGS sequence"/>
</dbReference>